<dbReference type="Proteomes" id="UP000523821">
    <property type="component" value="Unassembled WGS sequence"/>
</dbReference>
<keyword evidence="3 6" id="KW-0812">Transmembrane</keyword>
<name>A0A7W9CVT7_9HYPH</name>
<evidence type="ECO:0000313" key="8">
    <source>
        <dbReference type="EMBL" id="MBB5752614.1"/>
    </source>
</evidence>
<organism evidence="8 9">
    <name type="scientific">Prosthecomicrobium pneumaticum</name>
    <dbReference type="NCBI Taxonomy" id="81895"/>
    <lineage>
        <taxon>Bacteria</taxon>
        <taxon>Pseudomonadati</taxon>
        <taxon>Pseudomonadota</taxon>
        <taxon>Alphaproteobacteria</taxon>
        <taxon>Hyphomicrobiales</taxon>
        <taxon>Kaistiaceae</taxon>
        <taxon>Prosthecomicrobium</taxon>
    </lineage>
</organism>
<evidence type="ECO:0000256" key="5">
    <source>
        <dbReference type="ARBA" id="ARBA00023136"/>
    </source>
</evidence>
<dbReference type="InterPro" id="IPR000620">
    <property type="entry name" value="EamA_dom"/>
</dbReference>
<feature type="transmembrane region" description="Helical" evidence="6">
    <location>
        <begin position="85"/>
        <end position="106"/>
    </location>
</feature>
<dbReference type="SUPFAM" id="SSF103481">
    <property type="entry name" value="Multidrug resistance efflux transporter EmrE"/>
    <property type="match status" value="2"/>
</dbReference>
<dbReference type="PANTHER" id="PTHR32322">
    <property type="entry name" value="INNER MEMBRANE TRANSPORTER"/>
    <property type="match status" value="1"/>
</dbReference>
<evidence type="ECO:0000256" key="6">
    <source>
        <dbReference type="SAM" id="Phobius"/>
    </source>
</evidence>
<reference evidence="8 9" key="1">
    <citation type="submission" date="2020-08" db="EMBL/GenBank/DDBJ databases">
        <title>Genomic Encyclopedia of Type Strains, Phase IV (KMG-IV): sequencing the most valuable type-strain genomes for metagenomic binning, comparative biology and taxonomic classification.</title>
        <authorList>
            <person name="Goeker M."/>
        </authorList>
    </citation>
    <scope>NUCLEOTIDE SEQUENCE [LARGE SCALE GENOMIC DNA]</scope>
    <source>
        <strain evidence="8 9">DSM 16268</strain>
    </source>
</reference>
<keyword evidence="4 6" id="KW-1133">Transmembrane helix</keyword>
<keyword evidence="9" id="KW-1185">Reference proteome</keyword>
<feature type="domain" description="EamA" evidence="7">
    <location>
        <begin position="166"/>
        <end position="298"/>
    </location>
</feature>
<dbReference type="AlphaFoldDB" id="A0A7W9CVT7"/>
<comment type="subcellular location">
    <subcellularLocation>
        <location evidence="1">Membrane</location>
        <topology evidence="1">Multi-pass membrane protein</topology>
    </subcellularLocation>
</comment>
<feature type="transmembrane region" description="Helical" evidence="6">
    <location>
        <begin position="144"/>
        <end position="162"/>
    </location>
</feature>
<keyword evidence="5 6" id="KW-0472">Membrane</keyword>
<comment type="caution">
    <text evidence="8">The sequence shown here is derived from an EMBL/GenBank/DDBJ whole genome shotgun (WGS) entry which is preliminary data.</text>
</comment>
<feature type="transmembrane region" description="Helical" evidence="6">
    <location>
        <begin position="168"/>
        <end position="185"/>
    </location>
</feature>
<feature type="transmembrane region" description="Helical" evidence="6">
    <location>
        <begin position="20"/>
        <end position="39"/>
    </location>
</feature>
<evidence type="ECO:0000256" key="1">
    <source>
        <dbReference type="ARBA" id="ARBA00004141"/>
    </source>
</evidence>
<feature type="transmembrane region" description="Helical" evidence="6">
    <location>
        <begin position="282"/>
        <end position="302"/>
    </location>
</feature>
<dbReference type="InterPro" id="IPR037185">
    <property type="entry name" value="EmrE-like"/>
</dbReference>
<dbReference type="RefSeq" id="WP_183854574.1">
    <property type="nucleotide sequence ID" value="NZ_JACHOO010000003.1"/>
</dbReference>
<dbReference type="GO" id="GO:0016020">
    <property type="term" value="C:membrane"/>
    <property type="evidence" value="ECO:0007669"/>
    <property type="project" value="UniProtKB-SubCell"/>
</dbReference>
<protein>
    <submittedName>
        <fullName evidence="8">Drug/metabolite transporter (DMT)-like permease</fullName>
    </submittedName>
</protein>
<evidence type="ECO:0000256" key="4">
    <source>
        <dbReference type="ARBA" id="ARBA00022989"/>
    </source>
</evidence>
<dbReference type="InterPro" id="IPR050638">
    <property type="entry name" value="AA-Vitamin_Transporters"/>
</dbReference>
<evidence type="ECO:0000256" key="2">
    <source>
        <dbReference type="ARBA" id="ARBA00007362"/>
    </source>
</evidence>
<dbReference type="EMBL" id="JACHOO010000003">
    <property type="protein sequence ID" value="MBB5752614.1"/>
    <property type="molecule type" value="Genomic_DNA"/>
</dbReference>
<accession>A0A7W9CVT7</accession>
<feature type="transmembrane region" description="Helical" evidence="6">
    <location>
        <begin position="192"/>
        <end position="212"/>
    </location>
</feature>
<dbReference type="PANTHER" id="PTHR32322:SF2">
    <property type="entry name" value="EAMA DOMAIN-CONTAINING PROTEIN"/>
    <property type="match status" value="1"/>
</dbReference>
<evidence type="ECO:0000256" key="3">
    <source>
        <dbReference type="ARBA" id="ARBA00022692"/>
    </source>
</evidence>
<feature type="transmembrane region" description="Helical" evidence="6">
    <location>
        <begin position="51"/>
        <end position="73"/>
    </location>
</feature>
<feature type="transmembrane region" description="Helical" evidence="6">
    <location>
        <begin position="257"/>
        <end position="276"/>
    </location>
</feature>
<sequence length="316" mass="31320">MAATHPALSTAAPAAPAAPVLLGIAAALVTVSIWALWIVGMRAASVGGLPLGWLGLMRFGLPALILLPAWGRFGPLPKSVPKTTLALMVLGSGAPFFLIVAAGTGYAPAAEVGVLLPGTMPLFVALFAALFFGERLSADRLGGFVLIFLAMALIGGGAVAAGAGYGRLLLPLGAALWAVYTLALRRSGLPPLAAAGIVAFWSALLLLPLAAYEGVGPILAAAPGLLLAQFVSQTLLSGLLGLVAYGHAVRRLGATRAAAFSALAPALAALFAVPLIGEWPSALAVIGIGAAVVGVGLASGALGRRGTALPKRGAAA</sequence>
<gene>
    <name evidence="8" type="ORF">GGQ63_001668</name>
</gene>
<comment type="similarity">
    <text evidence="2">Belongs to the EamA transporter family.</text>
</comment>
<evidence type="ECO:0000313" key="9">
    <source>
        <dbReference type="Proteomes" id="UP000523821"/>
    </source>
</evidence>
<dbReference type="Pfam" id="PF00892">
    <property type="entry name" value="EamA"/>
    <property type="match status" value="2"/>
</dbReference>
<feature type="transmembrane region" description="Helical" evidence="6">
    <location>
        <begin position="218"/>
        <end position="245"/>
    </location>
</feature>
<feature type="transmembrane region" description="Helical" evidence="6">
    <location>
        <begin position="112"/>
        <end position="132"/>
    </location>
</feature>
<proteinExistence type="inferred from homology"/>
<feature type="domain" description="EamA" evidence="7">
    <location>
        <begin position="22"/>
        <end position="154"/>
    </location>
</feature>
<evidence type="ECO:0000259" key="7">
    <source>
        <dbReference type="Pfam" id="PF00892"/>
    </source>
</evidence>